<evidence type="ECO:0000313" key="3">
    <source>
        <dbReference type="WBParaSite" id="PSAMB.scaffold1485size30890.g13325.t1"/>
    </source>
</evidence>
<keyword evidence="2" id="KW-1185">Reference proteome</keyword>
<reference evidence="3" key="1">
    <citation type="submission" date="2022-11" db="UniProtKB">
        <authorList>
            <consortium name="WormBaseParasite"/>
        </authorList>
    </citation>
    <scope>IDENTIFICATION</scope>
</reference>
<dbReference type="Proteomes" id="UP000887566">
    <property type="component" value="Unplaced"/>
</dbReference>
<dbReference type="WBParaSite" id="PSAMB.scaffold1485size30890.g13325.t1">
    <property type="protein sequence ID" value="PSAMB.scaffold1485size30890.g13325.t1"/>
    <property type="gene ID" value="PSAMB.scaffold1485size30890.g13325"/>
</dbReference>
<feature type="region of interest" description="Disordered" evidence="1">
    <location>
        <begin position="93"/>
        <end position="113"/>
    </location>
</feature>
<feature type="compositionally biased region" description="Acidic residues" evidence="1">
    <location>
        <begin position="25"/>
        <end position="39"/>
    </location>
</feature>
<protein>
    <submittedName>
        <fullName evidence="3">Uncharacterized protein</fullName>
    </submittedName>
</protein>
<accession>A0A914V5P2</accession>
<sequence>MLLNLDNQNELIDDRSPLSGCSTWDSDDYDDSKGDDDAEDAVDVSLTPTQLLSLAIKKRRVLFSHKERDYRCELLHTALIQSLCKHLGESRANRRNLRKRRRGRRSRSPRQAKYAKCEYMDGESDTIMVSGSSELVGSGAVPPSAAATSFTDQIQFPTATPCLMELDKAAVMHGTSSVAMVSADDASQVDSQLNDNSDRYCFGGLDDPDPFGLDDLFTQMLTQQHQPRRNAVTSRG</sequence>
<feature type="region of interest" description="Disordered" evidence="1">
    <location>
        <begin position="14"/>
        <end position="39"/>
    </location>
</feature>
<evidence type="ECO:0000313" key="2">
    <source>
        <dbReference type="Proteomes" id="UP000887566"/>
    </source>
</evidence>
<feature type="compositionally biased region" description="Basic residues" evidence="1">
    <location>
        <begin position="93"/>
        <end position="110"/>
    </location>
</feature>
<proteinExistence type="predicted"/>
<dbReference type="AlphaFoldDB" id="A0A914V5P2"/>
<name>A0A914V5P2_9BILA</name>
<organism evidence="2 3">
    <name type="scientific">Plectus sambesii</name>
    <dbReference type="NCBI Taxonomy" id="2011161"/>
    <lineage>
        <taxon>Eukaryota</taxon>
        <taxon>Metazoa</taxon>
        <taxon>Ecdysozoa</taxon>
        <taxon>Nematoda</taxon>
        <taxon>Chromadorea</taxon>
        <taxon>Plectida</taxon>
        <taxon>Plectina</taxon>
        <taxon>Plectoidea</taxon>
        <taxon>Plectidae</taxon>
        <taxon>Plectus</taxon>
    </lineage>
</organism>
<evidence type="ECO:0000256" key="1">
    <source>
        <dbReference type="SAM" id="MobiDB-lite"/>
    </source>
</evidence>